<feature type="compositionally biased region" description="Basic residues" evidence="1">
    <location>
        <begin position="14"/>
        <end position="24"/>
    </location>
</feature>
<protein>
    <submittedName>
        <fullName evidence="2">Uncharacterized protein</fullName>
    </submittedName>
</protein>
<reference evidence="3" key="1">
    <citation type="journal article" date="2017" name="bioRxiv">
        <title>Comparative analysis of the genomes of Stylophora pistillata and Acropora digitifera provides evidence for extensive differences between species of corals.</title>
        <authorList>
            <person name="Voolstra C.R."/>
            <person name="Li Y."/>
            <person name="Liew Y.J."/>
            <person name="Baumgarten S."/>
            <person name="Zoccola D."/>
            <person name="Flot J.-F."/>
            <person name="Tambutte S."/>
            <person name="Allemand D."/>
            <person name="Aranda M."/>
        </authorList>
    </citation>
    <scope>NUCLEOTIDE SEQUENCE [LARGE SCALE GENOMIC DNA]</scope>
</reference>
<organism evidence="2 3">
    <name type="scientific">Stylophora pistillata</name>
    <name type="common">Smooth cauliflower coral</name>
    <dbReference type="NCBI Taxonomy" id="50429"/>
    <lineage>
        <taxon>Eukaryota</taxon>
        <taxon>Metazoa</taxon>
        <taxon>Cnidaria</taxon>
        <taxon>Anthozoa</taxon>
        <taxon>Hexacorallia</taxon>
        <taxon>Scleractinia</taxon>
        <taxon>Astrocoeniina</taxon>
        <taxon>Pocilloporidae</taxon>
        <taxon>Stylophora</taxon>
    </lineage>
</organism>
<feature type="compositionally biased region" description="Basic and acidic residues" evidence="1">
    <location>
        <begin position="25"/>
        <end position="36"/>
    </location>
</feature>
<feature type="region of interest" description="Disordered" evidence="1">
    <location>
        <begin position="1"/>
        <end position="98"/>
    </location>
</feature>
<gene>
    <name evidence="2" type="ORF">AWC38_SpisGene17080</name>
</gene>
<evidence type="ECO:0000313" key="2">
    <source>
        <dbReference type="EMBL" id="PFX18551.1"/>
    </source>
</evidence>
<comment type="caution">
    <text evidence="2">The sequence shown here is derived from an EMBL/GenBank/DDBJ whole genome shotgun (WGS) entry which is preliminary data.</text>
</comment>
<sequence length="188" mass="21336">MKPQRQTEGVKEKSSKKKKSAKKTKLVDVAEEKKMEQSSIEPAKVDAQPTSLSHRNGHDPKPTVSYLPRTVNTGEVLDTKRSSPGLTREQSRYFPEYTSLPNPPLPYYGYLPQMRNLNPSAPPNVTISPPRFHRMVIPEQPKWYLSYPQLDSPNYIAPHSQGFAYNPSPLTLSLQRSQEPFLKMTGDN</sequence>
<dbReference type="Proteomes" id="UP000225706">
    <property type="component" value="Unassembled WGS sequence"/>
</dbReference>
<proteinExistence type="predicted"/>
<dbReference type="EMBL" id="LSMT01000405">
    <property type="protein sequence ID" value="PFX18551.1"/>
    <property type="molecule type" value="Genomic_DNA"/>
</dbReference>
<evidence type="ECO:0000256" key="1">
    <source>
        <dbReference type="SAM" id="MobiDB-lite"/>
    </source>
</evidence>
<evidence type="ECO:0000313" key="3">
    <source>
        <dbReference type="Proteomes" id="UP000225706"/>
    </source>
</evidence>
<name>A0A2B4RLS1_STYPI</name>
<dbReference type="OrthoDB" id="5961718at2759"/>
<keyword evidence="3" id="KW-1185">Reference proteome</keyword>
<accession>A0A2B4RLS1</accession>
<dbReference type="AlphaFoldDB" id="A0A2B4RLS1"/>